<dbReference type="AlphaFoldDB" id="A0ABD0UI68"/>
<protein>
    <submittedName>
        <fullName evidence="2">Uncharacterized protein</fullName>
    </submittedName>
</protein>
<gene>
    <name evidence="2" type="ORF">M5K25_018257</name>
</gene>
<proteinExistence type="predicted"/>
<evidence type="ECO:0000256" key="1">
    <source>
        <dbReference type="SAM" id="MobiDB-lite"/>
    </source>
</evidence>
<evidence type="ECO:0000313" key="2">
    <source>
        <dbReference type="EMBL" id="KAL0912294.1"/>
    </source>
</evidence>
<sequence length="302" mass="32670">MEPNKNAPCHPLLGTVARYCSVQGDVAAPDWPLDVAARVDMGNLGVWVFEKQYLKYEIYHLALKADGGGMDDGPDQDPMVPSSRVIVVPSLLSQRRQLSFGRVRRYLGTCRRLLSACTSVADPVARRCNVVVCLLHTALRRRPRVGAASECVRPSRPPIEAVTVLSRVRTVATSSPSSSSSPSHRFARTKIEIFADRRPQPIWVSILAVCVAPDASALSVSQTEVVSAILVFGRRASGDFLRDFEPSSLRSSPCAVGTALTLVSGSTNAPQQIWCAPEADHDNGEAHKENVQLEQTGGDATK</sequence>
<dbReference type="EMBL" id="JANQDX010000014">
    <property type="protein sequence ID" value="KAL0912294.1"/>
    <property type="molecule type" value="Genomic_DNA"/>
</dbReference>
<feature type="compositionally biased region" description="Basic and acidic residues" evidence="1">
    <location>
        <begin position="280"/>
        <end position="291"/>
    </location>
</feature>
<accession>A0ABD0UI68</accession>
<name>A0ABD0UI68_DENTH</name>
<keyword evidence="3" id="KW-1185">Reference proteome</keyword>
<evidence type="ECO:0000313" key="3">
    <source>
        <dbReference type="Proteomes" id="UP001552299"/>
    </source>
</evidence>
<reference evidence="2 3" key="1">
    <citation type="journal article" date="2024" name="Plant Biotechnol. J.">
        <title>Dendrobium thyrsiflorum genome and its molecular insights into genes involved in important horticultural traits.</title>
        <authorList>
            <person name="Chen B."/>
            <person name="Wang J.Y."/>
            <person name="Zheng P.J."/>
            <person name="Li K.L."/>
            <person name="Liang Y.M."/>
            <person name="Chen X.F."/>
            <person name="Zhang C."/>
            <person name="Zhao X."/>
            <person name="He X."/>
            <person name="Zhang G.Q."/>
            <person name="Liu Z.J."/>
            <person name="Xu Q."/>
        </authorList>
    </citation>
    <scope>NUCLEOTIDE SEQUENCE [LARGE SCALE GENOMIC DNA]</scope>
    <source>
        <strain evidence="2">GZMU011</strain>
    </source>
</reference>
<feature type="region of interest" description="Disordered" evidence="1">
    <location>
        <begin position="280"/>
        <end position="302"/>
    </location>
</feature>
<dbReference type="Proteomes" id="UP001552299">
    <property type="component" value="Unassembled WGS sequence"/>
</dbReference>
<comment type="caution">
    <text evidence="2">The sequence shown here is derived from an EMBL/GenBank/DDBJ whole genome shotgun (WGS) entry which is preliminary data.</text>
</comment>
<organism evidence="2 3">
    <name type="scientific">Dendrobium thyrsiflorum</name>
    <name type="common">Pinecone-like raceme dendrobium</name>
    <name type="synonym">Orchid</name>
    <dbReference type="NCBI Taxonomy" id="117978"/>
    <lineage>
        <taxon>Eukaryota</taxon>
        <taxon>Viridiplantae</taxon>
        <taxon>Streptophyta</taxon>
        <taxon>Embryophyta</taxon>
        <taxon>Tracheophyta</taxon>
        <taxon>Spermatophyta</taxon>
        <taxon>Magnoliopsida</taxon>
        <taxon>Liliopsida</taxon>
        <taxon>Asparagales</taxon>
        <taxon>Orchidaceae</taxon>
        <taxon>Epidendroideae</taxon>
        <taxon>Malaxideae</taxon>
        <taxon>Dendrobiinae</taxon>
        <taxon>Dendrobium</taxon>
    </lineage>
</organism>